<dbReference type="Gene3D" id="2.60.120.260">
    <property type="entry name" value="Galactose-binding domain-like"/>
    <property type="match status" value="1"/>
</dbReference>
<feature type="domain" description="P/Homo B" evidence="3">
    <location>
        <begin position="15"/>
        <end position="87"/>
    </location>
</feature>
<evidence type="ECO:0000259" key="3">
    <source>
        <dbReference type="PROSITE" id="PS51829"/>
    </source>
</evidence>
<reference evidence="4 5" key="1">
    <citation type="submission" date="2022-05" db="EMBL/GenBank/DDBJ databases">
        <authorList>
            <consortium name="Genoscope - CEA"/>
            <person name="William W."/>
        </authorList>
    </citation>
    <scope>NUCLEOTIDE SEQUENCE [LARGE SCALE GENOMIC DNA]</scope>
</reference>
<keyword evidence="1" id="KW-0645">Protease</keyword>
<dbReference type="PROSITE" id="PS51829">
    <property type="entry name" value="P_HOMO_B"/>
    <property type="match status" value="1"/>
</dbReference>
<dbReference type="InterPro" id="IPR002884">
    <property type="entry name" value="P_dom"/>
</dbReference>
<keyword evidence="5" id="KW-1185">Reference proteome</keyword>
<comment type="caution">
    <text evidence="4">The sequence shown here is derived from an EMBL/GenBank/DDBJ whole genome shotgun (WGS) entry which is preliminary data.</text>
</comment>
<evidence type="ECO:0000256" key="1">
    <source>
        <dbReference type="ARBA" id="ARBA00022670"/>
    </source>
</evidence>
<sequence length="87" mass="10105">MDAAALVNYSRSWRTVPKQIKCQITEPNMHRAFRQYIEVDLTVSNRTCNQEGKINYLEHVVVILHARFDRRGYLEGFLTSLNSSLSC</sequence>
<dbReference type="Proteomes" id="UP001159427">
    <property type="component" value="Unassembled WGS sequence"/>
</dbReference>
<keyword evidence="2" id="KW-0378">Hydrolase</keyword>
<dbReference type="SUPFAM" id="SSF49785">
    <property type="entry name" value="Galactose-binding domain-like"/>
    <property type="match status" value="1"/>
</dbReference>
<organism evidence="4 5">
    <name type="scientific">Porites evermanni</name>
    <dbReference type="NCBI Taxonomy" id="104178"/>
    <lineage>
        <taxon>Eukaryota</taxon>
        <taxon>Metazoa</taxon>
        <taxon>Cnidaria</taxon>
        <taxon>Anthozoa</taxon>
        <taxon>Hexacorallia</taxon>
        <taxon>Scleractinia</taxon>
        <taxon>Fungiina</taxon>
        <taxon>Poritidae</taxon>
        <taxon>Porites</taxon>
    </lineage>
</organism>
<name>A0ABN8RD56_9CNID</name>
<gene>
    <name evidence="4" type="ORF">PEVE_00010841</name>
</gene>
<evidence type="ECO:0000256" key="2">
    <source>
        <dbReference type="ARBA" id="ARBA00022801"/>
    </source>
</evidence>
<dbReference type="InterPro" id="IPR008979">
    <property type="entry name" value="Galactose-bd-like_sf"/>
</dbReference>
<evidence type="ECO:0000313" key="4">
    <source>
        <dbReference type="EMBL" id="CAH3176843.1"/>
    </source>
</evidence>
<proteinExistence type="predicted"/>
<dbReference type="EMBL" id="CALNXI010001777">
    <property type="protein sequence ID" value="CAH3176843.1"/>
    <property type="molecule type" value="Genomic_DNA"/>
</dbReference>
<protein>
    <recommendedName>
        <fullName evidence="3">P/Homo B domain-containing protein</fullName>
    </recommendedName>
</protein>
<accession>A0ABN8RD56</accession>
<evidence type="ECO:0000313" key="5">
    <source>
        <dbReference type="Proteomes" id="UP001159427"/>
    </source>
</evidence>